<accession>A0AAE0XGH1</accession>
<gene>
    <name evidence="1" type="ORF">B0T22DRAFT_532365</name>
</gene>
<organism evidence="1 2">
    <name type="scientific">Podospora appendiculata</name>
    <dbReference type="NCBI Taxonomy" id="314037"/>
    <lineage>
        <taxon>Eukaryota</taxon>
        <taxon>Fungi</taxon>
        <taxon>Dikarya</taxon>
        <taxon>Ascomycota</taxon>
        <taxon>Pezizomycotina</taxon>
        <taxon>Sordariomycetes</taxon>
        <taxon>Sordariomycetidae</taxon>
        <taxon>Sordariales</taxon>
        <taxon>Podosporaceae</taxon>
        <taxon>Podospora</taxon>
    </lineage>
</organism>
<sequence length="170" mass="18145">MGAARAAVQTLCSALLSAEPFFAQVLAGKNDKAMIRNTANRPGLSIKCVSFFQAQAKAAWWLAAVHGPTAEAGEISYAYVYAAILVQPGFLLPGGSGCVGIAIIVGHSIKEARGDEWKSPSTSPIPAQLPEVFETPSNIDILPERVTWWQATQPRPVLFYDLPLSLHKGG</sequence>
<name>A0AAE0XGH1_9PEZI</name>
<dbReference type="AlphaFoldDB" id="A0AAE0XGH1"/>
<evidence type="ECO:0000313" key="2">
    <source>
        <dbReference type="Proteomes" id="UP001270362"/>
    </source>
</evidence>
<keyword evidence="2" id="KW-1185">Reference proteome</keyword>
<reference evidence="1" key="1">
    <citation type="journal article" date="2023" name="Mol. Phylogenet. Evol.">
        <title>Genome-scale phylogeny and comparative genomics of the fungal order Sordariales.</title>
        <authorList>
            <person name="Hensen N."/>
            <person name="Bonometti L."/>
            <person name="Westerberg I."/>
            <person name="Brannstrom I.O."/>
            <person name="Guillou S."/>
            <person name="Cros-Aarteil S."/>
            <person name="Calhoun S."/>
            <person name="Haridas S."/>
            <person name="Kuo A."/>
            <person name="Mondo S."/>
            <person name="Pangilinan J."/>
            <person name="Riley R."/>
            <person name="LaButti K."/>
            <person name="Andreopoulos B."/>
            <person name="Lipzen A."/>
            <person name="Chen C."/>
            <person name="Yan M."/>
            <person name="Daum C."/>
            <person name="Ng V."/>
            <person name="Clum A."/>
            <person name="Steindorff A."/>
            <person name="Ohm R.A."/>
            <person name="Martin F."/>
            <person name="Silar P."/>
            <person name="Natvig D.O."/>
            <person name="Lalanne C."/>
            <person name="Gautier V."/>
            <person name="Ament-Velasquez S.L."/>
            <person name="Kruys A."/>
            <person name="Hutchinson M.I."/>
            <person name="Powell A.J."/>
            <person name="Barry K."/>
            <person name="Miller A.N."/>
            <person name="Grigoriev I.V."/>
            <person name="Debuchy R."/>
            <person name="Gladieux P."/>
            <person name="Hiltunen Thoren M."/>
            <person name="Johannesson H."/>
        </authorList>
    </citation>
    <scope>NUCLEOTIDE SEQUENCE</scope>
    <source>
        <strain evidence="1">CBS 314.62</strain>
    </source>
</reference>
<dbReference type="EMBL" id="JAULSO010000001">
    <property type="protein sequence ID" value="KAK3693004.1"/>
    <property type="molecule type" value="Genomic_DNA"/>
</dbReference>
<protein>
    <submittedName>
        <fullName evidence="1">Uncharacterized protein</fullName>
    </submittedName>
</protein>
<reference evidence="1" key="2">
    <citation type="submission" date="2023-06" db="EMBL/GenBank/DDBJ databases">
        <authorList>
            <consortium name="Lawrence Berkeley National Laboratory"/>
            <person name="Haridas S."/>
            <person name="Hensen N."/>
            <person name="Bonometti L."/>
            <person name="Westerberg I."/>
            <person name="Brannstrom I.O."/>
            <person name="Guillou S."/>
            <person name="Cros-Aarteil S."/>
            <person name="Calhoun S."/>
            <person name="Kuo A."/>
            <person name="Mondo S."/>
            <person name="Pangilinan J."/>
            <person name="Riley R."/>
            <person name="Labutti K."/>
            <person name="Andreopoulos B."/>
            <person name="Lipzen A."/>
            <person name="Chen C."/>
            <person name="Yanf M."/>
            <person name="Daum C."/>
            <person name="Ng V."/>
            <person name="Clum A."/>
            <person name="Steindorff A."/>
            <person name="Ohm R."/>
            <person name="Martin F."/>
            <person name="Silar P."/>
            <person name="Natvig D."/>
            <person name="Lalanne C."/>
            <person name="Gautier V."/>
            <person name="Ament-Velasquez S.L."/>
            <person name="Kruys A."/>
            <person name="Hutchinson M.I."/>
            <person name="Powell A.J."/>
            <person name="Barry K."/>
            <person name="Miller A.N."/>
            <person name="Grigoriev I.V."/>
            <person name="Debuchy R."/>
            <person name="Gladieux P."/>
            <person name="Thoren M.H."/>
            <person name="Johannesson H."/>
        </authorList>
    </citation>
    <scope>NUCLEOTIDE SEQUENCE</scope>
    <source>
        <strain evidence="1">CBS 314.62</strain>
    </source>
</reference>
<comment type="caution">
    <text evidence="1">The sequence shown here is derived from an EMBL/GenBank/DDBJ whole genome shotgun (WGS) entry which is preliminary data.</text>
</comment>
<dbReference type="Proteomes" id="UP001270362">
    <property type="component" value="Unassembled WGS sequence"/>
</dbReference>
<evidence type="ECO:0000313" key="1">
    <source>
        <dbReference type="EMBL" id="KAK3693004.1"/>
    </source>
</evidence>
<proteinExistence type="predicted"/>